<dbReference type="PANTHER" id="PTHR30606:SF10">
    <property type="entry name" value="PHOSPHATIDYLINOSITOL MANNOSIDE ACYLTRANSFERASE"/>
    <property type="match status" value="1"/>
</dbReference>
<evidence type="ECO:0000313" key="9">
    <source>
        <dbReference type="Proteomes" id="UP000230392"/>
    </source>
</evidence>
<accession>A0A2G9YBB7</accession>
<dbReference type="GO" id="GO:0009247">
    <property type="term" value="P:glycolipid biosynthetic process"/>
    <property type="evidence" value="ECO:0007669"/>
    <property type="project" value="UniProtKB-ARBA"/>
</dbReference>
<dbReference type="Pfam" id="PF03279">
    <property type="entry name" value="Lip_A_acyltrans"/>
    <property type="match status" value="1"/>
</dbReference>
<comment type="subcellular location">
    <subcellularLocation>
        <location evidence="1">Cell inner membrane</location>
    </subcellularLocation>
</comment>
<dbReference type="EMBL" id="PCRF01000083">
    <property type="protein sequence ID" value="PIP16504.1"/>
    <property type="molecule type" value="Genomic_DNA"/>
</dbReference>
<dbReference type="InterPro" id="IPR004960">
    <property type="entry name" value="LipA_acyltrans"/>
</dbReference>
<gene>
    <name evidence="8" type="ORF">COX46_01815</name>
</gene>
<name>A0A2G9YBB7_9BACT</name>
<evidence type="ECO:0000256" key="7">
    <source>
        <dbReference type="SAM" id="Phobius"/>
    </source>
</evidence>
<dbReference type="Proteomes" id="UP000230392">
    <property type="component" value="Unassembled WGS sequence"/>
</dbReference>
<keyword evidence="7" id="KW-1133">Transmembrane helix</keyword>
<evidence type="ECO:0000256" key="1">
    <source>
        <dbReference type="ARBA" id="ARBA00004533"/>
    </source>
</evidence>
<keyword evidence="5 7" id="KW-0472">Membrane</keyword>
<feature type="transmembrane region" description="Helical" evidence="7">
    <location>
        <begin position="20"/>
        <end position="48"/>
    </location>
</feature>
<sequence>MTSSFWIFMKRRKKQSDFLIYLVVRSIFSLPFCLFTVVVAIAVSLIIANNTGISKTVLRNLSLVFPQKSPDEKRRLLRQILWEAGVNLYHSYQVVSRFRVKQMVAVEGLEHLDGAMAQGRGVIALSAHLSNFVLLLSYLSRRYPFKAVVNNPKNPYFARKIVEIRRLAGISEIPRRPADQAVIESLHWLKSGKALFLLADEPRRKGVSVPFFGYPVGTSTTPAVFSRRLDCVVLPISIVRRGQKYLIRIEPPLNLVRTDSTEEDIRQNTILFNQVIERWVRTAPDQWFGWFTRRFR</sequence>
<proteinExistence type="predicted"/>
<evidence type="ECO:0000256" key="5">
    <source>
        <dbReference type="ARBA" id="ARBA00023136"/>
    </source>
</evidence>
<comment type="caution">
    <text evidence="8">The sequence shown here is derived from an EMBL/GenBank/DDBJ whole genome shotgun (WGS) entry which is preliminary data.</text>
</comment>
<dbReference type="GO" id="GO:0016746">
    <property type="term" value="F:acyltransferase activity"/>
    <property type="evidence" value="ECO:0007669"/>
    <property type="project" value="UniProtKB-KW"/>
</dbReference>
<keyword evidence="6" id="KW-0012">Acyltransferase</keyword>
<evidence type="ECO:0008006" key="10">
    <source>
        <dbReference type="Google" id="ProtNLM"/>
    </source>
</evidence>
<evidence type="ECO:0000256" key="3">
    <source>
        <dbReference type="ARBA" id="ARBA00022519"/>
    </source>
</evidence>
<evidence type="ECO:0000256" key="4">
    <source>
        <dbReference type="ARBA" id="ARBA00022679"/>
    </source>
</evidence>
<keyword evidence="4" id="KW-0808">Transferase</keyword>
<dbReference type="CDD" id="cd07984">
    <property type="entry name" value="LPLAT_LABLAT-like"/>
    <property type="match status" value="1"/>
</dbReference>
<keyword evidence="2" id="KW-1003">Cell membrane</keyword>
<keyword evidence="3" id="KW-0997">Cell inner membrane</keyword>
<organism evidence="8 9">
    <name type="scientific">bacterium (Candidatus Ratteibacteria) CG23_combo_of_CG06-09_8_20_14_all_48_7</name>
    <dbReference type="NCBI Taxonomy" id="2014292"/>
    <lineage>
        <taxon>Bacteria</taxon>
        <taxon>Candidatus Ratteibacteria</taxon>
    </lineage>
</organism>
<keyword evidence="7" id="KW-0812">Transmembrane</keyword>
<evidence type="ECO:0000313" key="8">
    <source>
        <dbReference type="EMBL" id="PIP16504.1"/>
    </source>
</evidence>
<dbReference type="PANTHER" id="PTHR30606">
    <property type="entry name" value="LIPID A BIOSYNTHESIS LAUROYL ACYLTRANSFERASE"/>
    <property type="match status" value="1"/>
</dbReference>
<dbReference type="GO" id="GO:0005886">
    <property type="term" value="C:plasma membrane"/>
    <property type="evidence" value="ECO:0007669"/>
    <property type="project" value="UniProtKB-SubCell"/>
</dbReference>
<reference evidence="8 9" key="1">
    <citation type="submission" date="2017-09" db="EMBL/GenBank/DDBJ databases">
        <title>Depth-based differentiation of microbial function through sediment-hosted aquifers and enrichment of novel symbionts in the deep terrestrial subsurface.</title>
        <authorList>
            <person name="Probst A.J."/>
            <person name="Ladd B."/>
            <person name="Jarett J.K."/>
            <person name="Geller-Mcgrath D.E."/>
            <person name="Sieber C.M."/>
            <person name="Emerson J.B."/>
            <person name="Anantharaman K."/>
            <person name="Thomas B.C."/>
            <person name="Malmstrom R."/>
            <person name="Stieglmeier M."/>
            <person name="Klingl A."/>
            <person name="Woyke T."/>
            <person name="Ryan C.M."/>
            <person name="Banfield J.F."/>
        </authorList>
    </citation>
    <scope>NUCLEOTIDE SEQUENCE [LARGE SCALE GENOMIC DNA]</scope>
    <source>
        <strain evidence="8">CG23_combo_of_CG06-09_8_20_14_all_48_7</strain>
    </source>
</reference>
<evidence type="ECO:0000256" key="2">
    <source>
        <dbReference type="ARBA" id="ARBA00022475"/>
    </source>
</evidence>
<protein>
    <recommendedName>
        <fullName evidence="10">Lipid A biosynthesis acyltransferase</fullName>
    </recommendedName>
</protein>
<evidence type="ECO:0000256" key="6">
    <source>
        <dbReference type="ARBA" id="ARBA00023315"/>
    </source>
</evidence>
<dbReference type="AlphaFoldDB" id="A0A2G9YBB7"/>